<comment type="caution">
    <text evidence="2">The sequence shown here is derived from an EMBL/GenBank/DDBJ whole genome shotgun (WGS) entry which is preliminary data.</text>
</comment>
<dbReference type="InterPro" id="IPR002182">
    <property type="entry name" value="NB-ARC"/>
</dbReference>
<evidence type="ECO:0000313" key="2">
    <source>
        <dbReference type="EMBL" id="KAI5350489.1"/>
    </source>
</evidence>
<evidence type="ECO:0000313" key="3">
    <source>
        <dbReference type="Proteomes" id="UP001054821"/>
    </source>
</evidence>
<dbReference type="Gene3D" id="3.40.50.300">
    <property type="entry name" value="P-loop containing nucleotide triphosphate hydrolases"/>
    <property type="match status" value="1"/>
</dbReference>
<dbReference type="Proteomes" id="UP001054821">
    <property type="component" value="Chromosome 1"/>
</dbReference>
<reference evidence="2 3" key="1">
    <citation type="journal article" date="2022" name="G3 (Bethesda)">
        <title>Whole-genome sequence and methylome profiling of the almond [Prunus dulcis (Mill.) D.A. Webb] cultivar 'Nonpareil'.</title>
        <authorList>
            <person name="D'Amico-Willman K.M."/>
            <person name="Ouma W.Z."/>
            <person name="Meulia T."/>
            <person name="Sideli G.M."/>
            <person name="Gradziel T.M."/>
            <person name="Fresnedo-Ramirez J."/>
        </authorList>
    </citation>
    <scope>NUCLEOTIDE SEQUENCE [LARGE SCALE GENOMIC DNA]</scope>
    <source>
        <tissue evidence="2">Leaf</tissue>
    </source>
</reference>
<dbReference type="PANTHER" id="PTHR11017">
    <property type="entry name" value="LEUCINE-RICH REPEAT-CONTAINING PROTEIN"/>
    <property type="match status" value="1"/>
</dbReference>
<dbReference type="PRINTS" id="PR00364">
    <property type="entry name" value="DISEASERSIST"/>
</dbReference>
<name>A0AAD4ZLX2_PRUDU</name>
<protein>
    <recommendedName>
        <fullName evidence="1">NB-ARC domain-containing protein</fullName>
    </recommendedName>
</protein>
<feature type="domain" description="NB-ARC" evidence="1">
    <location>
        <begin position="8"/>
        <end position="103"/>
    </location>
</feature>
<dbReference type="GO" id="GO:0043531">
    <property type="term" value="F:ADP binding"/>
    <property type="evidence" value="ECO:0007669"/>
    <property type="project" value="InterPro"/>
</dbReference>
<gene>
    <name evidence="2" type="ORF">L3X38_003380</name>
</gene>
<keyword evidence="3" id="KW-1185">Reference proteome</keyword>
<dbReference type="GO" id="GO:0006952">
    <property type="term" value="P:defense response"/>
    <property type="evidence" value="ECO:0007669"/>
    <property type="project" value="InterPro"/>
</dbReference>
<dbReference type="PANTHER" id="PTHR11017:SF385">
    <property type="entry name" value="DISEASE RESISTANCE PROTEIN (TIR-NBS-LRR CLASS)-RELATED"/>
    <property type="match status" value="1"/>
</dbReference>
<dbReference type="SUPFAM" id="SSF52540">
    <property type="entry name" value="P-loop containing nucleoside triphosphate hydrolases"/>
    <property type="match status" value="1"/>
</dbReference>
<dbReference type="AlphaFoldDB" id="A0AAD4ZLX2"/>
<accession>A0AAD4ZLX2</accession>
<dbReference type="Pfam" id="PF00931">
    <property type="entry name" value="NB-ARC"/>
    <property type="match status" value="1"/>
</dbReference>
<organism evidence="2 3">
    <name type="scientific">Prunus dulcis</name>
    <name type="common">Almond</name>
    <name type="synonym">Amygdalus dulcis</name>
    <dbReference type="NCBI Taxonomy" id="3755"/>
    <lineage>
        <taxon>Eukaryota</taxon>
        <taxon>Viridiplantae</taxon>
        <taxon>Streptophyta</taxon>
        <taxon>Embryophyta</taxon>
        <taxon>Tracheophyta</taxon>
        <taxon>Spermatophyta</taxon>
        <taxon>Magnoliopsida</taxon>
        <taxon>eudicotyledons</taxon>
        <taxon>Gunneridae</taxon>
        <taxon>Pentapetalae</taxon>
        <taxon>rosids</taxon>
        <taxon>fabids</taxon>
        <taxon>Rosales</taxon>
        <taxon>Rosaceae</taxon>
        <taxon>Amygdaloideae</taxon>
        <taxon>Amygdaleae</taxon>
        <taxon>Prunus</taxon>
    </lineage>
</organism>
<proteinExistence type="predicted"/>
<dbReference type="EMBL" id="JAJFAZ020000001">
    <property type="protein sequence ID" value="KAI5350489.1"/>
    <property type="molecule type" value="Genomic_DNA"/>
</dbReference>
<dbReference type="InterPro" id="IPR044974">
    <property type="entry name" value="Disease_R_plants"/>
</dbReference>
<evidence type="ECO:0000259" key="1">
    <source>
        <dbReference type="Pfam" id="PF00931"/>
    </source>
</evidence>
<dbReference type="InterPro" id="IPR027417">
    <property type="entry name" value="P-loop_NTPase"/>
</dbReference>
<sequence length="111" mass="12275">MMRLLDVRSKRIRVVGIHGMGGVGKTTLAKALFNRLVGYFECHSFISNVREISAGLEGLVSLQNRLIASLSSNTVSVNELNIGISAIKEIVYEKRVLIVLDDVDNVNHHML</sequence>